<dbReference type="OrthoDB" id="564472at2759"/>
<gene>
    <name evidence="9" type="ORF">A3770_09p57110</name>
</gene>
<dbReference type="PANTHER" id="PTHR12906:SF0">
    <property type="entry name" value="GEL COMPLEX SUBUNIT OPTI"/>
    <property type="match status" value="1"/>
</dbReference>
<comment type="subcellular location">
    <subcellularLocation>
        <location evidence="1">Endoplasmic reticulum membrane</location>
        <topology evidence="1">Multi-pass membrane protein</topology>
    </subcellularLocation>
</comment>
<dbReference type="EMBL" id="CP031042">
    <property type="protein sequence ID" value="QDZ23193.1"/>
    <property type="molecule type" value="Genomic_DNA"/>
</dbReference>
<dbReference type="AlphaFoldDB" id="A0A5B8MRW3"/>
<dbReference type="Pfam" id="PF07019">
    <property type="entry name" value="EMC6"/>
    <property type="match status" value="1"/>
</dbReference>
<dbReference type="GO" id="GO:0097250">
    <property type="term" value="P:mitochondrial respirasome assembly"/>
    <property type="evidence" value="ECO:0007669"/>
    <property type="project" value="InterPro"/>
</dbReference>
<name>A0A5B8MRW3_9CHLO</name>
<keyword evidence="6 8" id="KW-0472">Membrane</keyword>
<keyword evidence="3 8" id="KW-0812">Transmembrane</keyword>
<protein>
    <submittedName>
        <fullName evidence="9">Rab5-interacting protein</fullName>
    </submittedName>
</protein>
<evidence type="ECO:0000313" key="10">
    <source>
        <dbReference type="Proteomes" id="UP000316726"/>
    </source>
</evidence>
<dbReference type="Proteomes" id="UP000316726">
    <property type="component" value="Chromosome 9"/>
</dbReference>
<evidence type="ECO:0000256" key="2">
    <source>
        <dbReference type="ARBA" id="ARBA00009436"/>
    </source>
</evidence>
<feature type="transmembrane region" description="Helical" evidence="8">
    <location>
        <begin position="101"/>
        <end position="120"/>
    </location>
</feature>
<proteinExistence type="inferred from homology"/>
<feature type="transmembrane region" description="Helical" evidence="8">
    <location>
        <begin position="45"/>
        <end position="71"/>
    </location>
</feature>
<evidence type="ECO:0000256" key="1">
    <source>
        <dbReference type="ARBA" id="ARBA00004477"/>
    </source>
</evidence>
<sequence>MASSMRRRVARSDKGGDEVDHEGAGIEGEWDKDKLLDALHWLKQIMGVICGVVFGFLPITGFVGAAAFAAINAASSHTFYHSYLQIDEDDYGGHSALLGEGFMPSVFVFQLCWILTYSLVHY</sequence>
<keyword evidence="10" id="KW-1185">Reference proteome</keyword>
<evidence type="ECO:0000256" key="5">
    <source>
        <dbReference type="ARBA" id="ARBA00022989"/>
    </source>
</evidence>
<evidence type="ECO:0000313" key="9">
    <source>
        <dbReference type="EMBL" id="QDZ23193.1"/>
    </source>
</evidence>
<keyword evidence="5 8" id="KW-1133">Transmembrane helix</keyword>
<accession>A0A5B8MRW3</accession>
<dbReference type="PANTHER" id="PTHR12906">
    <property type="entry name" value="PROTEIN C20ORF24 RAB5-INTERACTING PROTEIN"/>
    <property type="match status" value="1"/>
</dbReference>
<organism evidence="9 10">
    <name type="scientific">Chloropicon primus</name>
    <dbReference type="NCBI Taxonomy" id="1764295"/>
    <lineage>
        <taxon>Eukaryota</taxon>
        <taxon>Viridiplantae</taxon>
        <taxon>Chlorophyta</taxon>
        <taxon>Chloropicophyceae</taxon>
        <taxon>Chloropicales</taxon>
        <taxon>Chloropicaceae</taxon>
        <taxon>Chloropicon</taxon>
    </lineage>
</organism>
<dbReference type="InterPro" id="IPR010742">
    <property type="entry name" value="RCAF1"/>
</dbReference>
<evidence type="ECO:0000256" key="7">
    <source>
        <dbReference type="SAM" id="MobiDB-lite"/>
    </source>
</evidence>
<dbReference type="STRING" id="1764295.A0A5B8MRW3"/>
<evidence type="ECO:0000256" key="8">
    <source>
        <dbReference type="SAM" id="Phobius"/>
    </source>
</evidence>
<feature type="region of interest" description="Disordered" evidence="7">
    <location>
        <begin position="1"/>
        <end position="25"/>
    </location>
</feature>
<reference evidence="9 10" key="1">
    <citation type="submission" date="2018-07" db="EMBL/GenBank/DDBJ databases">
        <title>The complete nuclear genome of the prasinophyte Chloropicon primus (CCMP1205).</title>
        <authorList>
            <person name="Pombert J.-F."/>
            <person name="Otis C."/>
            <person name="Turmel M."/>
            <person name="Lemieux C."/>
        </authorList>
    </citation>
    <scope>NUCLEOTIDE SEQUENCE [LARGE SCALE GENOMIC DNA]</scope>
    <source>
        <strain evidence="9 10">CCMP1205</strain>
    </source>
</reference>
<evidence type="ECO:0000256" key="6">
    <source>
        <dbReference type="ARBA" id="ARBA00023136"/>
    </source>
</evidence>
<dbReference type="GO" id="GO:0005739">
    <property type="term" value="C:mitochondrion"/>
    <property type="evidence" value="ECO:0007669"/>
    <property type="project" value="GOC"/>
</dbReference>
<dbReference type="InterPro" id="IPR029008">
    <property type="entry name" value="EMC6-like"/>
</dbReference>
<evidence type="ECO:0000256" key="3">
    <source>
        <dbReference type="ARBA" id="ARBA00022692"/>
    </source>
</evidence>
<keyword evidence="4" id="KW-0256">Endoplasmic reticulum</keyword>
<evidence type="ECO:0000256" key="4">
    <source>
        <dbReference type="ARBA" id="ARBA00022824"/>
    </source>
</evidence>
<dbReference type="GO" id="GO:0005789">
    <property type="term" value="C:endoplasmic reticulum membrane"/>
    <property type="evidence" value="ECO:0007669"/>
    <property type="project" value="UniProtKB-SubCell"/>
</dbReference>
<comment type="similarity">
    <text evidence="2">Belongs to the EMC6 family.</text>
</comment>
<feature type="compositionally biased region" description="Basic and acidic residues" evidence="7">
    <location>
        <begin position="10"/>
        <end position="25"/>
    </location>
</feature>